<reference evidence="6 7" key="1">
    <citation type="submission" date="2016-10" db="EMBL/GenBank/DDBJ databases">
        <title>The Draft Genome Sequence of the Potato Rhizosphere Bacteria Ochrobactrum sp. IPA7.2.</title>
        <authorList>
            <person name="Gogoleva N.E."/>
            <person name="Khlopko Y.A."/>
            <person name="Burygin G.L."/>
            <person name="Plotnikov A.O."/>
        </authorList>
    </citation>
    <scope>NUCLEOTIDE SEQUENCE [LARGE SCALE GENOMIC DNA]</scope>
    <source>
        <strain evidence="6 7">IPA7.2</strain>
    </source>
</reference>
<dbReference type="GO" id="GO:0003700">
    <property type="term" value="F:DNA-binding transcription factor activity"/>
    <property type="evidence" value="ECO:0007669"/>
    <property type="project" value="InterPro"/>
</dbReference>
<dbReference type="Gene3D" id="1.10.10.10">
    <property type="entry name" value="Winged helix-like DNA-binding domain superfamily/Winged helix DNA-binding domain"/>
    <property type="match status" value="1"/>
</dbReference>
<evidence type="ECO:0000256" key="4">
    <source>
        <dbReference type="ARBA" id="ARBA00023163"/>
    </source>
</evidence>
<evidence type="ECO:0000256" key="1">
    <source>
        <dbReference type="ARBA" id="ARBA00009437"/>
    </source>
</evidence>
<dbReference type="InterPro" id="IPR036388">
    <property type="entry name" value="WH-like_DNA-bd_sf"/>
</dbReference>
<dbReference type="Pfam" id="PF03466">
    <property type="entry name" value="LysR_substrate"/>
    <property type="match status" value="1"/>
</dbReference>
<name>A0A1J6I4S3_9HYPH</name>
<comment type="similarity">
    <text evidence="1">Belongs to the LysR transcriptional regulatory family.</text>
</comment>
<accession>A0A1J6I4S3</accession>
<sequence length="285" mass="31139">MAEAALNLDAVRAFVYIVDLGSFTRAAEFLGTTQSAMSLKLKRLETAIGCNLVTRTPRYLKLTPKGAAFLIRARELLEAHDKAIAIVTEQRRRIAIGISDHVAGPELPALISRMKAHDPALLIEIRIGTSDELLRNFDRRELDTVIVRFHSGRTDGETIAEEKFGWFAANGWQHQPGEQLPLVTMPEPCGVRSLACRLLEDAGIAWTEVFVGGGVTAVSAAVMARLGVAALAKRMLPAGVVNVGSQLELPDLPYLPVVLHTRETDDRARDALKTLSIAFNDTPKR</sequence>
<dbReference type="InterPro" id="IPR050176">
    <property type="entry name" value="LTTR"/>
</dbReference>
<dbReference type="Proteomes" id="UP000182985">
    <property type="component" value="Unassembled WGS sequence"/>
</dbReference>
<dbReference type="OrthoDB" id="8442847at2"/>
<comment type="caution">
    <text evidence="6">The sequence shown here is derived from an EMBL/GenBank/DDBJ whole genome shotgun (WGS) entry which is preliminary data.</text>
</comment>
<keyword evidence="2" id="KW-0805">Transcription regulation</keyword>
<dbReference type="InterPro" id="IPR005119">
    <property type="entry name" value="LysR_subst-bd"/>
</dbReference>
<evidence type="ECO:0000313" key="7">
    <source>
        <dbReference type="Proteomes" id="UP000182985"/>
    </source>
</evidence>
<dbReference type="AlphaFoldDB" id="A0A1J6I4S3"/>
<dbReference type="PANTHER" id="PTHR30579">
    <property type="entry name" value="TRANSCRIPTIONAL REGULATOR"/>
    <property type="match status" value="1"/>
</dbReference>
<evidence type="ECO:0000256" key="3">
    <source>
        <dbReference type="ARBA" id="ARBA00023125"/>
    </source>
</evidence>
<proteinExistence type="inferred from homology"/>
<gene>
    <name evidence="6" type="ORF">BLA27_14060</name>
</gene>
<evidence type="ECO:0000259" key="5">
    <source>
        <dbReference type="PROSITE" id="PS50931"/>
    </source>
</evidence>
<dbReference type="SUPFAM" id="SSF46785">
    <property type="entry name" value="Winged helix' DNA-binding domain"/>
    <property type="match status" value="1"/>
</dbReference>
<protein>
    <submittedName>
        <fullName evidence="6">LysR family transcriptional regulator</fullName>
    </submittedName>
</protein>
<keyword evidence="3" id="KW-0238">DNA-binding</keyword>
<dbReference type="SUPFAM" id="SSF53850">
    <property type="entry name" value="Periplasmic binding protein-like II"/>
    <property type="match status" value="1"/>
</dbReference>
<dbReference type="InterPro" id="IPR018228">
    <property type="entry name" value="DNase_TatD-rel_CS"/>
</dbReference>
<dbReference type="PROSITE" id="PS01090">
    <property type="entry name" value="TATD_2"/>
    <property type="match status" value="1"/>
</dbReference>
<dbReference type="GO" id="GO:0003677">
    <property type="term" value="F:DNA binding"/>
    <property type="evidence" value="ECO:0007669"/>
    <property type="project" value="UniProtKB-KW"/>
</dbReference>
<dbReference type="InterPro" id="IPR036390">
    <property type="entry name" value="WH_DNA-bd_sf"/>
</dbReference>
<dbReference type="FunFam" id="1.10.10.10:FF:000001">
    <property type="entry name" value="LysR family transcriptional regulator"/>
    <property type="match status" value="1"/>
</dbReference>
<organism evidence="6 7">
    <name type="scientific">Brucella cytisi</name>
    <dbReference type="NCBI Taxonomy" id="407152"/>
    <lineage>
        <taxon>Bacteria</taxon>
        <taxon>Pseudomonadati</taxon>
        <taxon>Pseudomonadota</taxon>
        <taxon>Alphaproteobacteria</taxon>
        <taxon>Hyphomicrobiales</taxon>
        <taxon>Brucellaceae</taxon>
        <taxon>Brucella/Ochrobactrum group</taxon>
        <taxon>Brucella</taxon>
    </lineage>
</organism>
<evidence type="ECO:0000256" key="2">
    <source>
        <dbReference type="ARBA" id="ARBA00023015"/>
    </source>
</evidence>
<dbReference type="PROSITE" id="PS50931">
    <property type="entry name" value="HTH_LYSR"/>
    <property type="match status" value="1"/>
</dbReference>
<dbReference type="Pfam" id="PF00126">
    <property type="entry name" value="HTH_1"/>
    <property type="match status" value="1"/>
</dbReference>
<dbReference type="PRINTS" id="PR00039">
    <property type="entry name" value="HTHLYSR"/>
</dbReference>
<keyword evidence="4" id="KW-0804">Transcription</keyword>
<feature type="domain" description="HTH lysR-type" evidence="5">
    <location>
        <begin position="6"/>
        <end position="63"/>
    </location>
</feature>
<keyword evidence="7" id="KW-1185">Reference proteome</keyword>
<dbReference type="Gene3D" id="3.40.190.10">
    <property type="entry name" value="Periplasmic binding protein-like II"/>
    <property type="match status" value="2"/>
</dbReference>
<evidence type="ECO:0000313" key="6">
    <source>
        <dbReference type="EMBL" id="OIS92814.1"/>
    </source>
</evidence>
<dbReference type="PANTHER" id="PTHR30579:SF7">
    <property type="entry name" value="HTH-TYPE TRANSCRIPTIONAL REGULATOR LRHA-RELATED"/>
    <property type="match status" value="1"/>
</dbReference>
<dbReference type="InterPro" id="IPR000847">
    <property type="entry name" value="LysR_HTH_N"/>
</dbReference>
<dbReference type="EMBL" id="MOEC01000013">
    <property type="protein sequence ID" value="OIS92814.1"/>
    <property type="molecule type" value="Genomic_DNA"/>
</dbReference>
<dbReference type="RefSeq" id="WP_071632282.1">
    <property type="nucleotide sequence ID" value="NZ_MOEC01000013.1"/>
</dbReference>